<dbReference type="Proteomes" id="UP000824782">
    <property type="component" value="Unassembled WGS sequence"/>
</dbReference>
<evidence type="ECO:0000313" key="1">
    <source>
        <dbReference type="EMBL" id="KAG8546844.1"/>
    </source>
</evidence>
<name>A0AAV6ZBR5_ENGPU</name>
<protein>
    <submittedName>
        <fullName evidence="1">Uncharacterized protein</fullName>
    </submittedName>
</protein>
<keyword evidence="2" id="KW-1185">Reference proteome</keyword>
<organism evidence="1 2">
    <name type="scientific">Engystomops pustulosus</name>
    <name type="common">Tungara frog</name>
    <name type="synonym">Physalaemus pustulosus</name>
    <dbReference type="NCBI Taxonomy" id="76066"/>
    <lineage>
        <taxon>Eukaryota</taxon>
        <taxon>Metazoa</taxon>
        <taxon>Chordata</taxon>
        <taxon>Craniata</taxon>
        <taxon>Vertebrata</taxon>
        <taxon>Euteleostomi</taxon>
        <taxon>Amphibia</taxon>
        <taxon>Batrachia</taxon>
        <taxon>Anura</taxon>
        <taxon>Neobatrachia</taxon>
        <taxon>Hyloidea</taxon>
        <taxon>Leptodactylidae</taxon>
        <taxon>Leiuperinae</taxon>
        <taxon>Engystomops</taxon>
    </lineage>
</organism>
<reference evidence="1" key="1">
    <citation type="thesis" date="2020" institute="ProQuest LLC" country="789 East Eisenhower Parkway, Ann Arbor, MI, USA">
        <title>Comparative Genomics and Chromosome Evolution.</title>
        <authorList>
            <person name="Mudd A.B."/>
        </authorList>
    </citation>
    <scope>NUCLEOTIDE SEQUENCE</scope>
    <source>
        <strain evidence="1">237g6f4</strain>
        <tissue evidence="1">Blood</tissue>
    </source>
</reference>
<accession>A0AAV6ZBR5</accession>
<gene>
    <name evidence="1" type="ORF">GDO81_029732</name>
</gene>
<proteinExistence type="predicted"/>
<dbReference type="EMBL" id="WNYA01000923">
    <property type="protein sequence ID" value="KAG8546844.1"/>
    <property type="molecule type" value="Genomic_DNA"/>
</dbReference>
<evidence type="ECO:0000313" key="2">
    <source>
        <dbReference type="Proteomes" id="UP000824782"/>
    </source>
</evidence>
<sequence>MEIIDSFAKKCNLEFKSVPNDQSDLETVWLSLYDECGKENKKIESKHVSVSKDKEKLRNILQMVKVYHQAVLDRSIVRSTSSTLNTDNVICEEMDSAGNTCDDVTQQSDQGQVCVLSAGGDSVSTDMEESFQRQILEMKESSLKLKMQKHLLNLSREIPTYDEKIHVCRNHEIFESFVEKFDLSNEQKNQLFKIWLPLKFSRRLESEDLLDDESREWSHDSDVDRLKKLLWCTTSDSMPSYEILHEMKIGRKECTFSFMSMFERTCNAIGICNPRSIVREFIKKFTFLNAAALVFASDQSSLLDATKFLDNIRKYQSKNKSQDQRESIERIEADGYRKSYRRNLSEQTQEVYTPRRKVYTPRRKWDKVYEERRNLHVARRPYNMITQSAPPSNSPLTVVSKEIIPCELSNCKDNVIREEKMPDVQDRSSDISKALVNKAKDIQEKEVPRSDISSVMESKLDKMQYCEFMNESTKSIYHRKDTLMRIFNDILEGKIFRHGLGIG</sequence>
<dbReference type="AlphaFoldDB" id="A0AAV6ZBR5"/>
<comment type="caution">
    <text evidence="1">The sequence shown here is derived from an EMBL/GenBank/DDBJ whole genome shotgun (WGS) entry which is preliminary data.</text>
</comment>